<comment type="function">
    <text evidence="2">Removes the formyl group from the N-terminal Met of newly synthesized proteins. Requires at least a dipeptide for an efficient rate of reaction. N-terminal L-methionine is a prerequisite for activity but the enzyme has broad specificity at other positions.</text>
</comment>
<keyword evidence="2" id="KW-0648">Protein biosynthesis</keyword>
<dbReference type="EMBL" id="QZJZ01000040">
    <property type="protein sequence ID" value="RJP59871.1"/>
    <property type="molecule type" value="Genomic_DNA"/>
</dbReference>
<comment type="cofactor">
    <cofactor evidence="2">
        <name>Fe(2+)</name>
        <dbReference type="ChEBI" id="CHEBI:29033"/>
    </cofactor>
    <text evidence="2">Binds 1 Fe(2+) ion.</text>
</comment>
<dbReference type="GO" id="GO:0006412">
    <property type="term" value="P:translation"/>
    <property type="evidence" value="ECO:0007669"/>
    <property type="project" value="UniProtKB-UniRule"/>
</dbReference>
<evidence type="ECO:0000313" key="3">
    <source>
        <dbReference type="EMBL" id="RJP59871.1"/>
    </source>
</evidence>
<name>A0A3A4RE78_9BACT</name>
<feature type="binding site" evidence="2">
    <location>
        <position position="133"/>
    </location>
    <ligand>
        <name>Fe cation</name>
        <dbReference type="ChEBI" id="CHEBI:24875"/>
    </ligand>
</feature>
<comment type="catalytic activity">
    <reaction evidence="2">
        <text>N-terminal N-formyl-L-methionyl-[peptide] + H2O = N-terminal L-methionyl-[peptide] + formate</text>
        <dbReference type="Rhea" id="RHEA:24420"/>
        <dbReference type="Rhea" id="RHEA-COMP:10639"/>
        <dbReference type="Rhea" id="RHEA-COMP:10640"/>
        <dbReference type="ChEBI" id="CHEBI:15377"/>
        <dbReference type="ChEBI" id="CHEBI:15740"/>
        <dbReference type="ChEBI" id="CHEBI:49298"/>
        <dbReference type="ChEBI" id="CHEBI:64731"/>
        <dbReference type="EC" id="3.5.1.88"/>
    </reaction>
</comment>
<feature type="binding site" evidence="2">
    <location>
        <position position="91"/>
    </location>
    <ligand>
        <name>Fe cation</name>
        <dbReference type="ChEBI" id="CHEBI:24875"/>
    </ligand>
</feature>
<dbReference type="CDD" id="cd00487">
    <property type="entry name" value="Pep_deformylase"/>
    <property type="match status" value="1"/>
</dbReference>
<proteinExistence type="inferred from homology"/>
<feature type="active site" evidence="2">
    <location>
        <position position="134"/>
    </location>
</feature>
<evidence type="ECO:0000256" key="2">
    <source>
        <dbReference type="HAMAP-Rule" id="MF_00163"/>
    </source>
</evidence>
<dbReference type="Pfam" id="PF01327">
    <property type="entry name" value="Pep_deformylase"/>
    <property type="match status" value="1"/>
</dbReference>
<dbReference type="NCBIfam" id="TIGR00079">
    <property type="entry name" value="pept_deformyl"/>
    <property type="match status" value="1"/>
</dbReference>
<reference evidence="3 4" key="1">
    <citation type="journal article" date="2017" name="ISME J.">
        <title>Energy and carbon metabolisms in a deep terrestrial subsurface fluid microbial community.</title>
        <authorList>
            <person name="Momper L."/>
            <person name="Jungbluth S.P."/>
            <person name="Lee M.D."/>
            <person name="Amend J.P."/>
        </authorList>
    </citation>
    <scope>NUCLEOTIDE SEQUENCE [LARGE SCALE GENOMIC DNA]</scope>
    <source>
        <strain evidence="3">SURF_26</strain>
    </source>
</reference>
<dbReference type="HAMAP" id="MF_00163">
    <property type="entry name" value="Pep_deformylase"/>
    <property type="match status" value="1"/>
</dbReference>
<dbReference type="SUPFAM" id="SSF56420">
    <property type="entry name" value="Peptide deformylase"/>
    <property type="match status" value="1"/>
</dbReference>
<dbReference type="PRINTS" id="PR01576">
    <property type="entry name" value="PDEFORMYLASE"/>
</dbReference>
<gene>
    <name evidence="2 3" type="primary">def</name>
    <name evidence="3" type="ORF">C4541_05300</name>
</gene>
<feature type="binding site" evidence="2">
    <location>
        <position position="137"/>
    </location>
    <ligand>
        <name>Fe cation</name>
        <dbReference type="ChEBI" id="CHEBI:24875"/>
    </ligand>
</feature>
<keyword evidence="2 3" id="KW-0378">Hydrolase</keyword>
<dbReference type="InterPro" id="IPR036821">
    <property type="entry name" value="Peptide_deformylase_sf"/>
</dbReference>
<accession>A0A3A4RE78</accession>
<dbReference type="Gene3D" id="3.90.45.10">
    <property type="entry name" value="Peptide deformylase"/>
    <property type="match status" value="1"/>
</dbReference>
<organism evidence="3 4">
    <name type="scientific">Candidatus Auribacter fodinae</name>
    <dbReference type="NCBI Taxonomy" id="2093366"/>
    <lineage>
        <taxon>Bacteria</taxon>
        <taxon>Pseudomonadati</taxon>
        <taxon>Candidatus Auribacterota</taxon>
        <taxon>Candidatus Auribacteria</taxon>
        <taxon>Candidatus Auribacterales</taxon>
        <taxon>Candidatus Auribacteraceae</taxon>
        <taxon>Candidatus Auribacter</taxon>
    </lineage>
</organism>
<evidence type="ECO:0000313" key="4">
    <source>
        <dbReference type="Proteomes" id="UP000266426"/>
    </source>
</evidence>
<keyword evidence="2" id="KW-0408">Iron</keyword>
<protein>
    <recommendedName>
        <fullName evidence="2">Peptide deformylase</fullName>
        <shortName evidence="2">PDF</shortName>
        <ecNumber evidence="2">3.5.1.88</ecNumber>
    </recommendedName>
    <alternativeName>
        <fullName evidence="2">Polypeptide deformylase</fullName>
    </alternativeName>
</protein>
<dbReference type="EC" id="3.5.1.88" evidence="2"/>
<dbReference type="PIRSF" id="PIRSF004749">
    <property type="entry name" value="Pep_def"/>
    <property type="match status" value="1"/>
</dbReference>
<dbReference type="GO" id="GO:0042586">
    <property type="term" value="F:peptide deformylase activity"/>
    <property type="evidence" value="ECO:0007669"/>
    <property type="project" value="UniProtKB-UniRule"/>
</dbReference>
<dbReference type="GO" id="GO:0046872">
    <property type="term" value="F:metal ion binding"/>
    <property type="evidence" value="ECO:0007669"/>
    <property type="project" value="UniProtKB-KW"/>
</dbReference>
<comment type="caution">
    <text evidence="3">The sequence shown here is derived from an EMBL/GenBank/DDBJ whole genome shotgun (WGS) entry which is preliminary data.</text>
</comment>
<comment type="similarity">
    <text evidence="1 2">Belongs to the polypeptide deformylase family.</text>
</comment>
<dbReference type="NCBIfam" id="NF001159">
    <property type="entry name" value="PRK00150.1-3"/>
    <property type="match status" value="1"/>
</dbReference>
<dbReference type="AlphaFoldDB" id="A0A3A4RE78"/>
<dbReference type="Proteomes" id="UP000266426">
    <property type="component" value="Unassembled WGS sequence"/>
</dbReference>
<sequence>MYTIRIYGDPVLRVKGMKVPVEKIPEIKDIAEEMFRAMYAYEGIGLAAQQVGITEQIVVIDTHEEGSSPMVIINPDILAYSEEESSYEEGCLSFPDIRADIRRPVAIKLSYYDIHGNEHTEEFDGLLARVLQHEIDHINGTLFIDRMSPVSRMLLKKKLNKLKESHGDTP</sequence>
<keyword evidence="2" id="KW-0479">Metal-binding</keyword>
<evidence type="ECO:0000256" key="1">
    <source>
        <dbReference type="ARBA" id="ARBA00010759"/>
    </source>
</evidence>
<dbReference type="PANTHER" id="PTHR10458:SF22">
    <property type="entry name" value="PEPTIDE DEFORMYLASE"/>
    <property type="match status" value="1"/>
</dbReference>
<dbReference type="PANTHER" id="PTHR10458">
    <property type="entry name" value="PEPTIDE DEFORMYLASE"/>
    <property type="match status" value="1"/>
</dbReference>
<dbReference type="InterPro" id="IPR023635">
    <property type="entry name" value="Peptide_deformylase"/>
</dbReference>